<sequence>MEPANIDWKNIKSIYIEDELFEHINAPKWIDFTAPEDKVDDEAWFCRPDCRHPKTAEDFLRSFSNSKVLILEKKQNLYFLSLFTKYSVLVRDYGYLKRRVHNDQRPPESHEDSENQNPNLSTPPNHKINPMKAAIKSSTEKKKKNPTTNSPADSSQERRKPQLRSTLSARNLFSGREILSQITEFCNELKKLATRAKEREDLEKPNGKKKIPVNEKRNPFQEISVKTTSVDLNERENEKEKKPLLAEKENCEAVDNSNGKERLRRKKRNEETENIQISVDVKKVVRENLLHVRTCPPSPQCFSASRPLRPTKAATPLKTIKSMPTERGILQEVEQNNRVLTNESGGDDKVCNKNIPLTTTPTGTEEARTLDIFWFLKPCTMSS</sequence>
<feature type="compositionally biased region" description="Polar residues" evidence="1">
    <location>
        <begin position="115"/>
        <end position="124"/>
    </location>
</feature>
<protein>
    <submittedName>
        <fullName evidence="2">Uncharacterized protein</fullName>
    </submittedName>
</protein>
<dbReference type="FunCoup" id="A0A200QP74">
    <property type="interactions" value="227"/>
</dbReference>
<proteinExistence type="predicted"/>
<reference evidence="2 3" key="1">
    <citation type="journal article" date="2017" name="Mol. Plant">
        <title>The Genome of Medicinal Plant Macleaya cordata Provides New Insights into Benzylisoquinoline Alkaloids Metabolism.</title>
        <authorList>
            <person name="Liu X."/>
            <person name="Liu Y."/>
            <person name="Huang P."/>
            <person name="Ma Y."/>
            <person name="Qing Z."/>
            <person name="Tang Q."/>
            <person name="Cao H."/>
            <person name="Cheng P."/>
            <person name="Zheng Y."/>
            <person name="Yuan Z."/>
            <person name="Zhou Y."/>
            <person name="Liu J."/>
            <person name="Tang Z."/>
            <person name="Zhuo Y."/>
            <person name="Zhang Y."/>
            <person name="Yu L."/>
            <person name="Huang J."/>
            <person name="Yang P."/>
            <person name="Peng Q."/>
            <person name="Zhang J."/>
            <person name="Jiang W."/>
            <person name="Zhang Z."/>
            <person name="Lin K."/>
            <person name="Ro D.K."/>
            <person name="Chen X."/>
            <person name="Xiong X."/>
            <person name="Shang Y."/>
            <person name="Huang S."/>
            <person name="Zeng J."/>
        </authorList>
    </citation>
    <scope>NUCLEOTIDE SEQUENCE [LARGE SCALE GENOMIC DNA]</scope>
    <source>
        <strain evidence="3">cv. BLH2017</strain>
        <tissue evidence="2">Root</tissue>
    </source>
</reference>
<dbReference type="OMA" id="VHESNNT"/>
<comment type="caution">
    <text evidence="2">The sequence shown here is derived from an EMBL/GenBank/DDBJ whole genome shotgun (WGS) entry which is preliminary data.</text>
</comment>
<gene>
    <name evidence="2" type="ORF">BVC80_1779g31</name>
</gene>
<name>A0A200QP74_MACCD</name>
<dbReference type="PANTHER" id="PTHR36373">
    <property type="entry name" value="EXPRESSED PROTEIN"/>
    <property type="match status" value="1"/>
</dbReference>
<dbReference type="Proteomes" id="UP000195402">
    <property type="component" value="Unassembled WGS sequence"/>
</dbReference>
<dbReference type="EMBL" id="MVGT01001410">
    <property type="protein sequence ID" value="OVA12260.1"/>
    <property type="molecule type" value="Genomic_DNA"/>
</dbReference>
<evidence type="ECO:0000256" key="1">
    <source>
        <dbReference type="SAM" id="MobiDB-lite"/>
    </source>
</evidence>
<dbReference type="OrthoDB" id="1924112at2759"/>
<evidence type="ECO:0000313" key="3">
    <source>
        <dbReference type="Proteomes" id="UP000195402"/>
    </source>
</evidence>
<dbReference type="InParanoid" id="A0A200QP74"/>
<evidence type="ECO:0000313" key="2">
    <source>
        <dbReference type="EMBL" id="OVA12260.1"/>
    </source>
</evidence>
<accession>A0A200QP74</accession>
<dbReference type="PANTHER" id="PTHR36373:SF1">
    <property type="entry name" value="EXPRESSED PROTEIN"/>
    <property type="match status" value="1"/>
</dbReference>
<keyword evidence="3" id="KW-1185">Reference proteome</keyword>
<feature type="compositionally biased region" description="Basic and acidic residues" evidence="1">
    <location>
        <begin position="101"/>
        <end position="113"/>
    </location>
</feature>
<dbReference type="STRING" id="56857.A0A200QP74"/>
<dbReference type="AlphaFoldDB" id="A0A200QP74"/>
<organism evidence="2 3">
    <name type="scientific">Macleaya cordata</name>
    <name type="common">Five-seeded plume-poppy</name>
    <name type="synonym">Bocconia cordata</name>
    <dbReference type="NCBI Taxonomy" id="56857"/>
    <lineage>
        <taxon>Eukaryota</taxon>
        <taxon>Viridiplantae</taxon>
        <taxon>Streptophyta</taxon>
        <taxon>Embryophyta</taxon>
        <taxon>Tracheophyta</taxon>
        <taxon>Spermatophyta</taxon>
        <taxon>Magnoliopsida</taxon>
        <taxon>Ranunculales</taxon>
        <taxon>Papaveraceae</taxon>
        <taxon>Papaveroideae</taxon>
        <taxon>Macleaya</taxon>
    </lineage>
</organism>
<feature type="region of interest" description="Disordered" evidence="1">
    <location>
        <begin position="100"/>
        <end position="168"/>
    </location>
</feature>